<reference evidence="1 2" key="1">
    <citation type="submission" date="2016-03" db="EMBL/GenBank/DDBJ databases">
        <title>Genome sequence of Pontibacter sp. nov., of the family cytophagaceae, isolated from marine sediment of the Yellow Sea, China.</title>
        <authorList>
            <person name="Zhang G."/>
            <person name="Zhang R."/>
        </authorList>
    </citation>
    <scope>NUCLEOTIDE SEQUENCE [LARGE SCALE GENOMIC DNA]</scope>
    <source>
        <strain evidence="1 2">S10-8</strain>
    </source>
</reference>
<dbReference type="EMBL" id="LVWA01000003">
    <property type="protein sequence ID" value="OKL41651.1"/>
    <property type="molecule type" value="Genomic_DNA"/>
</dbReference>
<gene>
    <name evidence="1" type="ORF">A3841_11505</name>
</gene>
<dbReference type="AlphaFoldDB" id="A0A1Q5PHI5"/>
<name>A0A1Q5PHI5_9BACT</name>
<evidence type="ECO:0000313" key="1">
    <source>
        <dbReference type="EMBL" id="OKL41651.1"/>
    </source>
</evidence>
<evidence type="ECO:0000313" key="2">
    <source>
        <dbReference type="Proteomes" id="UP000186551"/>
    </source>
</evidence>
<accession>A0A1Q5PHI5</accession>
<dbReference type="RefSeq" id="WP_073851062.1">
    <property type="nucleotide sequence ID" value="NZ_LVWA01000003.1"/>
</dbReference>
<organism evidence="1 2">
    <name type="scientific">Pontibacter flavimaris</name>
    <dbReference type="NCBI Taxonomy" id="1797110"/>
    <lineage>
        <taxon>Bacteria</taxon>
        <taxon>Pseudomonadati</taxon>
        <taxon>Bacteroidota</taxon>
        <taxon>Cytophagia</taxon>
        <taxon>Cytophagales</taxon>
        <taxon>Hymenobacteraceae</taxon>
        <taxon>Pontibacter</taxon>
    </lineage>
</organism>
<keyword evidence="2" id="KW-1185">Reference proteome</keyword>
<dbReference type="Proteomes" id="UP000186551">
    <property type="component" value="Unassembled WGS sequence"/>
</dbReference>
<comment type="caution">
    <text evidence="1">The sequence shown here is derived from an EMBL/GenBank/DDBJ whole genome shotgun (WGS) entry which is preliminary data.</text>
</comment>
<sequence length="189" mass="21070">MPIRAVILVFLLAILSVWQEARAQKGQQDLNLSYGFASTPVMVHAVWDIFTGKTKLNVLGPAGIEYNYHLSERVILGFAGSYTRISSRNPSSGDLHYRSSYYAAMPQVLFYLGKKDKLEVYSGLSLGVAYHDHLPADERAAYGDVIPAFQLTGLGLRSNKRNSLFAELGFGYKGWLNVGLSHRLREVKK</sequence>
<protein>
    <recommendedName>
        <fullName evidence="3">Outer membrane protein beta-barrel domain-containing protein</fullName>
    </recommendedName>
</protein>
<evidence type="ECO:0008006" key="3">
    <source>
        <dbReference type="Google" id="ProtNLM"/>
    </source>
</evidence>
<proteinExistence type="predicted"/>
<dbReference type="OrthoDB" id="763581at2"/>